<dbReference type="InterPro" id="IPR007554">
    <property type="entry name" value="Glycerophosphate_synth"/>
</dbReference>
<dbReference type="InterPro" id="IPR043148">
    <property type="entry name" value="TagF_C"/>
</dbReference>
<reference evidence="1 2" key="1">
    <citation type="journal article" date="2019" name="Nat. Med.">
        <title>A library of human gut bacterial isolates paired with longitudinal multiomics data enables mechanistic microbiome research.</title>
        <authorList>
            <person name="Poyet M."/>
            <person name="Groussin M."/>
            <person name="Gibbons S.M."/>
            <person name="Avila-Pacheco J."/>
            <person name="Jiang X."/>
            <person name="Kearney S.M."/>
            <person name="Perrotta A.R."/>
            <person name="Berdy B."/>
            <person name="Zhao S."/>
            <person name="Lieberman T.D."/>
            <person name="Swanson P.K."/>
            <person name="Smith M."/>
            <person name="Roesemann S."/>
            <person name="Alexander J.E."/>
            <person name="Rich S.A."/>
            <person name="Livny J."/>
            <person name="Vlamakis H."/>
            <person name="Clish C."/>
            <person name="Bullock K."/>
            <person name="Deik A."/>
            <person name="Scott J."/>
            <person name="Pierce K.A."/>
            <person name="Xavier R.J."/>
            <person name="Alm E.J."/>
        </authorList>
    </citation>
    <scope>NUCLEOTIDE SEQUENCE [LARGE SCALE GENOMIC DNA]</scope>
    <source>
        <strain evidence="1 2">BIOML-A1</strain>
    </source>
</reference>
<name>A0A7C9L7V9_9FIRM</name>
<dbReference type="Pfam" id="PF04464">
    <property type="entry name" value="Glyphos_transf"/>
    <property type="match status" value="1"/>
</dbReference>
<dbReference type="Gene3D" id="3.40.50.12580">
    <property type="match status" value="1"/>
</dbReference>
<dbReference type="Proteomes" id="UP000481964">
    <property type="component" value="Unassembled WGS sequence"/>
</dbReference>
<dbReference type="GO" id="GO:0047355">
    <property type="term" value="F:CDP-glycerol glycerophosphotransferase activity"/>
    <property type="evidence" value="ECO:0007669"/>
    <property type="project" value="InterPro"/>
</dbReference>
<dbReference type="EMBL" id="WKRD01000001">
    <property type="protein sequence ID" value="MSC55996.1"/>
    <property type="molecule type" value="Genomic_DNA"/>
</dbReference>
<evidence type="ECO:0000313" key="1">
    <source>
        <dbReference type="EMBL" id="MSC55996.1"/>
    </source>
</evidence>
<accession>A0A7C9L7V9</accession>
<protein>
    <recommendedName>
        <fullName evidence="3">CDP-Glycerol:Poly(Glycerophosphate) glycerophosphotransferase</fullName>
    </recommendedName>
</protein>
<organism evidence="1 2">
    <name type="scientific">Lachnospira eligens</name>
    <dbReference type="NCBI Taxonomy" id="39485"/>
    <lineage>
        <taxon>Bacteria</taxon>
        <taxon>Bacillati</taxon>
        <taxon>Bacillota</taxon>
        <taxon>Clostridia</taxon>
        <taxon>Lachnospirales</taxon>
        <taxon>Lachnospiraceae</taxon>
        <taxon>Lachnospira</taxon>
    </lineage>
</organism>
<sequence>MHINDEQISMNQDEIVSCVTELLDGIDNNELSDLYEFKKYKYKHLVALFLSKNIISGGNELYRYVYRMVNDLACKTVNGKYKNNEKVKVCFLAISAAEWPAERLYKYLYNDERFEVKVIPVPLIGRDSEDRKRMYNQTYLFFQNEGYQVEKIYDTDTEEVRTWDDINWMPDIVVHVSPWYLDIVKCYQITELPLSVINIYISYGLSVAGLNNNKYEIQCQCDKEFMNLMWRVYTETPKNYNNFVQFQTLNACNVRYSGYCKMDYFYEEHKYDENYIRNMWKVPIGRDEKDFKKVIIAPHYTVGNTSLLKLSTFADNMFFWRFIAKKYSDKVLFVFKPHPNLRNNLIINGYMESVDEYDRYLDDLRKLNNFSVMEEADYLTLFDTSDAMITDSASFIGEYIYTGKPLLHLTRPEQQYNALGLELQKAHYHVSGKDYIGIDEFLYDVVISGNDTMKEKRKQVYLEELDYVEKNGKKAAQYIYDDIIDNLFKNA</sequence>
<gene>
    <name evidence="1" type="ORF">GKE48_00795</name>
</gene>
<proteinExistence type="predicted"/>
<dbReference type="AlphaFoldDB" id="A0A7C9L7V9"/>
<comment type="caution">
    <text evidence="1">The sequence shown here is derived from an EMBL/GenBank/DDBJ whole genome shotgun (WGS) entry which is preliminary data.</text>
</comment>
<dbReference type="SUPFAM" id="SSF53756">
    <property type="entry name" value="UDP-Glycosyltransferase/glycogen phosphorylase"/>
    <property type="match status" value="1"/>
</dbReference>
<evidence type="ECO:0000313" key="2">
    <source>
        <dbReference type="Proteomes" id="UP000481964"/>
    </source>
</evidence>
<evidence type="ECO:0008006" key="3">
    <source>
        <dbReference type="Google" id="ProtNLM"/>
    </source>
</evidence>
<dbReference type="RefSeq" id="WP_154300269.1">
    <property type="nucleotide sequence ID" value="NZ_WKRD01000001.1"/>
</dbReference>
<dbReference type="GO" id="GO:0016020">
    <property type="term" value="C:membrane"/>
    <property type="evidence" value="ECO:0007669"/>
    <property type="project" value="InterPro"/>
</dbReference>